<feature type="domain" description="FERM" evidence="7">
    <location>
        <begin position="52"/>
        <end position="333"/>
    </location>
</feature>
<dbReference type="InterPro" id="IPR014352">
    <property type="entry name" value="FERM/acyl-CoA-bd_prot_sf"/>
</dbReference>
<dbReference type="SMART" id="SM01196">
    <property type="entry name" value="FERM_C"/>
    <property type="match status" value="1"/>
</dbReference>
<dbReference type="InterPro" id="IPR000299">
    <property type="entry name" value="FERM_domain"/>
</dbReference>
<dbReference type="Pfam" id="PF05902">
    <property type="entry name" value="4_1_CTD"/>
    <property type="match status" value="1"/>
</dbReference>
<dbReference type="InterPro" id="IPR035963">
    <property type="entry name" value="FERM_2"/>
</dbReference>
<keyword evidence="2" id="KW-0963">Cytoplasm</keyword>
<sequence>MQDSASNSKMANQDQNSKHVDNHRETDDMSDLTSPSRNPKSPTKGSKRHKMSPFKVTLLDSSVYEGEIEKHSRAQGLMDMVCEHLNLLEKDYFGLSYLDADTQKNWLDPSKEIKKQMRNTLWHFAFSVKFYPPDPSQLTEDITRYYLCLQLRDDMLSGRLPCSFVTHALLGSYAVQAELGDYDLDEHGSDYVSDFHFAPNQTRELEERVMELHRNYKGMTPAEAEINFLENAKKLSMYGVDLHHAKDSEGIDIMLGVCANGLLIYRDRLRINRFAWPKILKISYKRSNFYIKIRPGEYEQFESTIGFKLPNHRAAKKLWKVCIEHHTFFRLVSPEPPPKGFLVMGSKFRYSGRTQAQTRQASALIDRPAPHFDRSTSKRYLLSRSLDGEFSRPVSSMCENHEGLSHRSVSEHRRLHSPSVEEQETEMEPSLDQDQDEEEQEPASLEHDHDTGGEHTPSRKREIKDEADSPVDNKQEFLDKSEDVLLKHQASINELKRALREPNSKLMAREKRLSETSSHGGTPERKAPVGQAGGKAPADLPSDEGFVLRTLVTSPEGTEEWVLVEKQDAYQEDPEWSAEGNEKAPTSPSLTVDSGRGAHSEQTEQEPEFSDIETGWDGTQDDSSGLNSSIQEEIASLPSLPRPGDTAAPEPRQSSRGGDIPPRLSQEPEASREEAPGETSLGASRPEADAGSAPGAGEGEGEGKGRGSPPPEEGTRSRPQSLNLGTPGELVYDKEGEGSDGENSSGESDGEHKWETKLERVIRPDVYPPTATKEDEKAPGTNQSVGMFGDGIQVVDVSSADGQSDLPSRGTGDLVDRAGQAEDRDMDLASVNGPGRVGYDSLAEAKDAAVRNTSSRGKSLIDSKELAEVKLRQVRTHERKISSSGGEDMEGLLGDKVQRRSLHRLSGSQQQQSEITRIVPLKPERSKSVAGKDEGDRVGPGESLRVARTEYRWSVGAPEGSSDLHWADSSAFQSAAFGEDLEGGVKSETYSGRFDESCHAARVETAGSHLFNIKGSVFGKMAPPAPPVKTKKAKESGLILRNSRNATREPCLDAAKKRHSEPVSSPGIYDQPFADIKPPVARKDASAINMAHMLRQADSKTDPHTNGSETPSHATHVSPQQTEDDVNCMETMVSCTDAASPPEGDMKSRTASRKEAPVILKQNGSPVKEGPLGREAIVSPLTVTADNVTSATTTQVTKTVKGGYSETRIEKRIIITGDDDVDQHQALAMAIQEAKQQHPDMLVTKAVVIRETESPTEDIKRSAES</sequence>
<feature type="compositionally biased region" description="Polar residues" evidence="6">
    <location>
        <begin position="906"/>
        <end position="915"/>
    </location>
</feature>
<evidence type="ECO:0000313" key="8">
    <source>
        <dbReference type="Ensembl" id="ENSGMOP00000026628.1"/>
    </source>
</evidence>
<feature type="compositionally biased region" description="Basic and acidic residues" evidence="6">
    <location>
        <begin position="749"/>
        <end position="763"/>
    </location>
</feature>
<dbReference type="Ensembl" id="ENSGMOT00000032404.1">
    <property type="protein sequence ID" value="ENSGMOP00000026628.1"/>
    <property type="gene ID" value="ENSGMOG00000006921.2"/>
</dbReference>
<dbReference type="GO" id="GO:0005856">
    <property type="term" value="C:cytoskeleton"/>
    <property type="evidence" value="ECO:0007669"/>
    <property type="project" value="UniProtKB-SubCell"/>
</dbReference>
<feature type="compositionally biased region" description="Basic and acidic residues" evidence="6">
    <location>
        <begin position="399"/>
        <end position="412"/>
    </location>
</feature>
<dbReference type="GO" id="GO:0005886">
    <property type="term" value="C:plasma membrane"/>
    <property type="evidence" value="ECO:0007669"/>
    <property type="project" value="TreeGrafter"/>
</dbReference>
<keyword evidence="3" id="KW-0597">Phosphoprotein</keyword>
<dbReference type="PANTHER" id="PTHR23280:SF24">
    <property type="entry name" value="BAND 4.1-LIKE PROTEIN 1"/>
    <property type="match status" value="1"/>
</dbReference>
<dbReference type="CDD" id="cd14473">
    <property type="entry name" value="FERM_B-lobe"/>
    <property type="match status" value="1"/>
</dbReference>
<comment type="subcellular location">
    <subcellularLocation>
        <location evidence="1">Cytoplasm</location>
        <location evidence="1">Cytoskeleton</location>
    </subcellularLocation>
</comment>
<dbReference type="InterPro" id="IPR000798">
    <property type="entry name" value="Ez/rad/moesin-like"/>
</dbReference>
<keyword evidence="9" id="KW-1185">Reference proteome</keyword>
<feature type="region of interest" description="Disordered" evidence="6">
    <location>
        <begin position="1053"/>
        <end position="1075"/>
    </location>
</feature>
<evidence type="ECO:0000256" key="1">
    <source>
        <dbReference type="ARBA" id="ARBA00004245"/>
    </source>
</evidence>
<dbReference type="Gene3D" id="2.30.29.30">
    <property type="entry name" value="Pleckstrin-homology domain (PH domain)/Phosphotyrosine-binding domain (PTB)"/>
    <property type="match status" value="1"/>
</dbReference>
<dbReference type="GO" id="GO:0030866">
    <property type="term" value="P:cortical actin cytoskeleton organization"/>
    <property type="evidence" value="ECO:0007669"/>
    <property type="project" value="InterPro"/>
</dbReference>
<dbReference type="Pfam" id="PF00373">
    <property type="entry name" value="FERM_M"/>
    <property type="match status" value="1"/>
</dbReference>
<dbReference type="InterPro" id="IPR019749">
    <property type="entry name" value="Band_41_domain"/>
</dbReference>
<dbReference type="PANTHER" id="PTHR23280">
    <property type="entry name" value="4.1 G PROTEIN"/>
    <property type="match status" value="1"/>
</dbReference>
<proteinExistence type="predicted"/>
<dbReference type="PRINTS" id="PR00661">
    <property type="entry name" value="ERMFAMILY"/>
</dbReference>
<dbReference type="SUPFAM" id="SSF47031">
    <property type="entry name" value="Second domain of FERM"/>
    <property type="match status" value="1"/>
</dbReference>
<dbReference type="Pfam" id="PF08736">
    <property type="entry name" value="FA"/>
    <property type="match status" value="1"/>
</dbReference>
<dbReference type="GeneTree" id="ENSGT00940000158442"/>
<evidence type="ECO:0000256" key="3">
    <source>
        <dbReference type="ARBA" id="ARBA00022553"/>
    </source>
</evidence>
<dbReference type="Pfam" id="PF09379">
    <property type="entry name" value="FERM_N"/>
    <property type="match status" value="1"/>
</dbReference>
<dbReference type="AlphaFoldDB" id="A0A8C5A5Z8"/>
<evidence type="ECO:0000256" key="6">
    <source>
        <dbReference type="SAM" id="MobiDB-lite"/>
    </source>
</evidence>
<dbReference type="Pfam" id="PF04382">
    <property type="entry name" value="SAB"/>
    <property type="match status" value="1"/>
</dbReference>
<gene>
    <name evidence="8" type="primary">LOC115557557</name>
</gene>
<dbReference type="PROSITE" id="PS00660">
    <property type="entry name" value="FERM_1"/>
    <property type="match status" value="1"/>
</dbReference>
<dbReference type="SMART" id="SM01195">
    <property type="entry name" value="FA"/>
    <property type="match status" value="1"/>
</dbReference>
<dbReference type="InterPro" id="IPR008379">
    <property type="entry name" value="Band_4.1_C"/>
</dbReference>
<dbReference type="InterPro" id="IPR019748">
    <property type="entry name" value="FERM_central"/>
</dbReference>
<feature type="compositionally biased region" description="Basic and acidic residues" evidence="6">
    <location>
        <begin position="444"/>
        <end position="486"/>
    </location>
</feature>
<feature type="region of interest" description="Disordered" evidence="6">
    <location>
        <begin position="1097"/>
        <end position="1123"/>
    </location>
</feature>
<feature type="compositionally biased region" description="Polar residues" evidence="6">
    <location>
        <begin position="31"/>
        <end position="44"/>
    </location>
</feature>
<keyword evidence="4" id="KW-0009">Actin-binding</keyword>
<dbReference type="InterPro" id="IPR019747">
    <property type="entry name" value="FERM_CS"/>
</dbReference>
<accession>A0A8C5A5Z8</accession>
<feature type="region of interest" description="Disordered" evidence="6">
    <location>
        <begin position="391"/>
        <end position="815"/>
    </location>
</feature>
<dbReference type="SMART" id="SM00295">
    <property type="entry name" value="B41"/>
    <property type="match status" value="1"/>
</dbReference>
<dbReference type="InterPro" id="IPR018979">
    <property type="entry name" value="FERM_N"/>
</dbReference>
<reference evidence="8" key="2">
    <citation type="submission" date="2025-09" db="UniProtKB">
        <authorList>
            <consortium name="Ensembl"/>
        </authorList>
    </citation>
    <scope>IDENTIFICATION</scope>
</reference>
<evidence type="ECO:0000256" key="4">
    <source>
        <dbReference type="ARBA" id="ARBA00023203"/>
    </source>
</evidence>
<dbReference type="GO" id="GO:0003779">
    <property type="term" value="F:actin binding"/>
    <property type="evidence" value="ECO:0007669"/>
    <property type="project" value="UniProtKB-KW"/>
</dbReference>
<dbReference type="SUPFAM" id="SSF50729">
    <property type="entry name" value="PH domain-like"/>
    <property type="match status" value="1"/>
</dbReference>
<feature type="compositionally biased region" description="Basic and acidic residues" evidence="6">
    <location>
        <begin position="922"/>
        <end position="941"/>
    </location>
</feature>
<feature type="region of interest" description="Disordered" evidence="6">
    <location>
        <begin position="874"/>
        <end position="941"/>
    </location>
</feature>
<dbReference type="Proteomes" id="UP000694546">
    <property type="component" value="Chromosome 13"/>
</dbReference>
<keyword evidence="5" id="KW-0206">Cytoskeleton</keyword>
<feature type="region of interest" description="Disordered" evidence="6">
    <location>
        <begin position="1136"/>
        <end position="1172"/>
    </location>
</feature>
<feature type="compositionally biased region" description="Basic and acidic residues" evidence="6">
    <location>
        <begin position="1144"/>
        <end position="1156"/>
    </location>
</feature>
<dbReference type="SUPFAM" id="SSF54236">
    <property type="entry name" value="Ubiquitin-like"/>
    <property type="match status" value="1"/>
</dbReference>
<name>A0A8C5A5Z8_GADMO</name>
<dbReference type="PROSITE" id="PS50057">
    <property type="entry name" value="FERM_3"/>
    <property type="match status" value="1"/>
</dbReference>
<evidence type="ECO:0000256" key="5">
    <source>
        <dbReference type="ARBA" id="ARBA00023212"/>
    </source>
</evidence>
<protein>
    <submittedName>
        <fullName evidence="8">Band 4.1-like protein 1</fullName>
    </submittedName>
</protein>
<feature type="compositionally biased region" description="Polar residues" evidence="6">
    <location>
        <begin position="1"/>
        <end position="15"/>
    </location>
</feature>
<dbReference type="Gene3D" id="1.20.80.10">
    <property type="match status" value="1"/>
</dbReference>
<feature type="compositionally biased region" description="Acidic residues" evidence="6">
    <location>
        <begin position="421"/>
        <end position="441"/>
    </location>
</feature>
<dbReference type="GO" id="GO:0031032">
    <property type="term" value="P:actomyosin structure organization"/>
    <property type="evidence" value="ECO:0007669"/>
    <property type="project" value="TreeGrafter"/>
</dbReference>
<dbReference type="PRINTS" id="PR00935">
    <property type="entry name" value="BAND41"/>
</dbReference>
<dbReference type="InterPro" id="IPR018980">
    <property type="entry name" value="FERM_PH-like_C"/>
</dbReference>
<dbReference type="InterPro" id="IPR014847">
    <property type="entry name" value="FA"/>
</dbReference>
<dbReference type="Pfam" id="PF09380">
    <property type="entry name" value="FERM_C"/>
    <property type="match status" value="1"/>
</dbReference>
<evidence type="ECO:0000313" key="9">
    <source>
        <dbReference type="Proteomes" id="UP000694546"/>
    </source>
</evidence>
<feature type="region of interest" description="Disordered" evidence="6">
    <location>
        <begin position="1"/>
        <end position="52"/>
    </location>
</feature>
<feature type="compositionally biased region" description="Basic and acidic residues" evidence="6">
    <location>
        <begin position="494"/>
        <end position="514"/>
    </location>
</feature>
<dbReference type="InterPro" id="IPR007477">
    <property type="entry name" value="SAB_dom"/>
</dbReference>
<dbReference type="CDD" id="cd13184">
    <property type="entry name" value="FERM_C_4_1_family"/>
    <property type="match status" value="1"/>
</dbReference>
<reference evidence="8" key="1">
    <citation type="submission" date="2025-08" db="UniProtKB">
        <authorList>
            <consortium name="Ensembl"/>
        </authorList>
    </citation>
    <scope>IDENTIFICATION</scope>
</reference>
<evidence type="ECO:0000259" key="7">
    <source>
        <dbReference type="PROSITE" id="PS50057"/>
    </source>
</evidence>
<evidence type="ECO:0000256" key="2">
    <source>
        <dbReference type="ARBA" id="ARBA00022490"/>
    </source>
</evidence>
<dbReference type="Gene3D" id="3.10.20.90">
    <property type="entry name" value="Phosphatidylinositol 3-kinase Catalytic Subunit, Chain A, domain 1"/>
    <property type="match status" value="1"/>
</dbReference>
<dbReference type="PROSITE" id="PS00661">
    <property type="entry name" value="FERM_2"/>
    <property type="match status" value="1"/>
</dbReference>
<feature type="compositionally biased region" description="Polar residues" evidence="6">
    <location>
        <begin position="621"/>
        <end position="631"/>
    </location>
</feature>
<feature type="compositionally biased region" description="Basic and acidic residues" evidence="6">
    <location>
        <begin position="16"/>
        <end position="27"/>
    </location>
</feature>
<feature type="compositionally biased region" description="Polar residues" evidence="6">
    <location>
        <begin position="1104"/>
        <end position="1121"/>
    </location>
</feature>
<dbReference type="InterPro" id="IPR011993">
    <property type="entry name" value="PH-like_dom_sf"/>
</dbReference>
<dbReference type="InterPro" id="IPR029071">
    <property type="entry name" value="Ubiquitin-like_domsf"/>
</dbReference>
<organism evidence="8 9">
    <name type="scientific">Gadus morhua</name>
    <name type="common">Atlantic cod</name>
    <dbReference type="NCBI Taxonomy" id="8049"/>
    <lineage>
        <taxon>Eukaryota</taxon>
        <taxon>Metazoa</taxon>
        <taxon>Chordata</taxon>
        <taxon>Craniata</taxon>
        <taxon>Vertebrata</taxon>
        <taxon>Euteleostomi</taxon>
        <taxon>Actinopterygii</taxon>
        <taxon>Neopterygii</taxon>
        <taxon>Teleostei</taxon>
        <taxon>Neoteleostei</taxon>
        <taxon>Acanthomorphata</taxon>
        <taxon>Zeiogadaria</taxon>
        <taxon>Gadariae</taxon>
        <taxon>Gadiformes</taxon>
        <taxon>Gadoidei</taxon>
        <taxon>Gadidae</taxon>
        <taxon>Gadus</taxon>
    </lineage>
</organism>